<proteinExistence type="predicted"/>
<keyword evidence="2" id="KW-1185">Reference proteome</keyword>
<dbReference type="RefSeq" id="WP_209627177.1">
    <property type="nucleotide sequence ID" value="NZ_PRDG01000002.1"/>
</dbReference>
<organism evidence="1 2">
    <name type="scientific">Streptococcus oricebi</name>
    <dbReference type="NCBI Taxonomy" id="1547447"/>
    <lineage>
        <taxon>Bacteria</taxon>
        <taxon>Bacillati</taxon>
        <taxon>Bacillota</taxon>
        <taxon>Bacilli</taxon>
        <taxon>Lactobacillales</taxon>
        <taxon>Streptococcaceae</taxon>
        <taxon>Streptococcus</taxon>
    </lineage>
</organism>
<protein>
    <submittedName>
        <fullName evidence="1">Uncharacterized protein</fullName>
    </submittedName>
</protein>
<sequence>MIIQTFKEGEKKNIYLSISFIEAEKISETNIKMRAERSFLKFQSFRNILEGIHKILEKDFKRWYNAML</sequence>
<dbReference type="EMBL" id="PRDG01000002">
    <property type="protein sequence ID" value="MBP2622863.1"/>
    <property type="molecule type" value="Genomic_DNA"/>
</dbReference>
<evidence type="ECO:0000313" key="1">
    <source>
        <dbReference type="EMBL" id="MBP2622863.1"/>
    </source>
</evidence>
<dbReference type="Proteomes" id="UP001519296">
    <property type="component" value="Unassembled WGS sequence"/>
</dbReference>
<name>A0ABS5B321_9STRE</name>
<gene>
    <name evidence="1" type="ORF">C4K46_02805</name>
</gene>
<comment type="caution">
    <text evidence="1">The sequence shown here is derived from an EMBL/GenBank/DDBJ whole genome shotgun (WGS) entry which is preliminary data.</text>
</comment>
<evidence type="ECO:0000313" key="2">
    <source>
        <dbReference type="Proteomes" id="UP001519296"/>
    </source>
</evidence>
<reference evidence="1 2" key="1">
    <citation type="submission" date="2018-02" db="EMBL/GenBank/DDBJ databases">
        <title>Draft genome sequence of Streptococcus oricebi CCUG 70868T type strain.</title>
        <authorList>
            <person name="Mendez V."/>
            <person name="Salva-Serra F."/>
            <person name="Jaen-Luchoro D."/>
            <person name="Gonzales-Siles L."/>
            <person name="Karlsson R."/>
            <person name="Engstrom-Jakobsson H."/>
            <person name="Busquets A."/>
            <person name="Gomila M."/>
            <person name="Pineiro-Iglesias B."/>
            <person name="Bennasar-Figueras A."/>
            <person name="Seeger M."/>
            <person name="Moore E."/>
        </authorList>
    </citation>
    <scope>NUCLEOTIDE SEQUENCE [LARGE SCALE GENOMIC DNA]</scope>
    <source>
        <strain evidence="1 2">CCUG 70868</strain>
    </source>
</reference>
<accession>A0ABS5B321</accession>